<dbReference type="PROSITE" id="PS51257">
    <property type="entry name" value="PROKAR_LIPOPROTEIN"/>
    <property type="match status" value="1"/>
</dbReference>
<dbReference type="RefSeq" id="WP_189633545.1">
    <property type="nucleotide sequence ID" value="NZ_BMYQ01000004.1"/>
</dbReference>
<reference evidence="1" key="1">
    <citation type="journal article" date="2014" name="Int. J. Syst. Evol. Microbiol.">
        <title>Complete genome sequence of Corynebacterium casei LMG S-19264T (=DSM 44701T), isolated from a smear-ripened cheese.</title>
        <authorList>
            <consortium name="US DOE Joint Genome Institute (JGI-PGF)"/>
            <person name="Walter F."/>
            <person name="Albersmeier A."/>
            <person name="Kalinowski J."/>
            <person name="Ruckert C."/>
        </authorList>
    </citation>
    <scope>NUCLEOTIDE SEQUENCE</scope>
    <source>
        <strain evidence="1">KCTC 23714</strain>
    </source>
</reference>
<accession>A0A918MJ79</accession>
<evidence type="ECO:0000313" key="2">
    <source>
        <dbReference type="Proteomes" id="UP000628984"/>
    </source>
</evidence>
<dbReference type="AlphaFoldDB" id="A0A918MJ79"/>
<evidence type="ECO:0008006" key="3">
    <source>
        <dbReference type="Google" id="ProtNLM"/>
    </source>
</evidence>
<name>A0A918MJ79_9RHOB</name>
<protein>
    <recommendedName>
        <fullName evidence="3">Cation transport ATPase</fullName>
    </recommendedName>
</protein>
<sequence length="196" mass="20421">MRLRFLVLSTVLAGCVAPTTPATLATRQPVLAGAVTLAAPQGYCIESRSRLEKDDSALLLIGRCAGETARSPAVLTATVGQTGSAQGIDVEGGGAEIAAFFRSDRGRMALSRRGRAADVTVHQISGIKGALLLRFSDRGPTRGKAPLQVDGWRALMPVGDRLVTLTVTGLQSGPLTAEAGRALIGEYVDAVRLANR</sequence>
<reference evidence="1" key="2">
    <citation type="submission" date="2020-09" db="EMBL/GenBank/DDBJ databases">
        <authorList>
            <person name="Sun Q."/>
            <person name="Kim S."/>
        </authorList>
    </citation>
    <scope>NUCLEOTIDE SEQUENCE</scope>
    <source>
        <strain evidence="1">KCTC 23714</strain>
    </source>
</reference>
<proteinExistence type="predicted"/>
<comment type="caution">
    <text evidence="1">The sequence shown here is derived from an EMBL/GenBank/DDBJ whole genome shotgun (WGS) entry which is preliminary data.</text>
</comment>
<dbReference type="Proteomes" id="UP000628984">
    <property type="component" value="Unassembled WGS sequence"/>
</dbReference>
<dbReference type="EMBL" id="BMYQ01000004">
    <property type="protein sequence ID" value="GGW30041.1"/>
    <property type="molecule type" value="Genomic_DNA"/>
</dbReference>
<gene>
    <name evidence="1" type="ORF">GCM10011452_18290</name>
</gene>
<keyword evidence="2" id="KW-1185">Reference proteome</keyword>
<organism evidence="1 2">
    <name type="scientific">Gemmobacter lanyuensis</name>
    <dbReference type="NCBI Taxonomy" id="1054497"/>
    <lineage>
        <taxon>Bacteria</taxon>
        <taxon>Pseudomonadati</taxon>
        <taxon>Pseudomonadota</taxon>
        <taxon>Alphaproteobacteria</taxon>
        <taxon>Rhodobacterales</taxon>
        <taxon>Paracoccaceae</taxon>
        <taxon>Gemmobacter</taxon>
    </lineage>
</organism>
<evidence type="ECO:0000313" key="1">
    <source>
        <dbReference type="EMBL" id="GGW30041.1"/>
    </source>
</evidence>